<protein>
    <submittedName>
        <fullName evidence="1">Uncharacterized protein</fullName>
    </submittedName>
</protein>
<evidence type="ECO:0000313" key="2">
    <source>
        <dbReference type="Proteomes" id="UP000192505"/>
    </source>
</evidence>
<reference evidence="1 2" key="1">
    <citation type="submission" date="2017-01" db="EMBL/GenBank/DDBJ databases">
        <title>Novel large sulfur bacteria in the metagenomes of groundwater-fed chemosynthetic microbial mats in the Lake Huron basin.</title>
        <authorList>
            <person name="Sharrar A.M."/>
            <person name="Flood B.E."/>
            <person name="Bailey J.V."/>
            <person name="Jones D.S."/>
            <person name="Biddanda B."/>
            <person name="Ruberg S.A."/>
            <person name="Marcus D.N."/>
            <person name="Dick G.J."/>
        </authorList>
    </citation>
    <scope>NUCLEOTIDE SEQUENCE [LARGE SCALE GENOMIC DNA]</scope>
    <source>
        <strain evidence="1">A7</strain>
    </source>
</reference>
<dbReference type="AlphaFoldDB" id="A0A1W9KPI2"/>
<evidence type="ECO:0000313" key="1">
    <source>
        <dbReference type="EMBL" id="OQW86053.1"/>
    </source>
</evidence>
<accession>A0A1W9KPI2</accession>
<gene>
    <name evidence="1" type="ORF">BWK72_19245</name>
</gene>
<sequence length="414" mass="46433">MELKVLKDDDVAKMIRATKFRAVYAAPGVTDTVAGALIEVRKRIDRNRVRVVLDGSANALRLGYGQTDPMPMLLEHDVDVRVEPGLRMSLLVVDDQAVVFMLPAMMVEDPNLPRGPNALILSREQVDGVLVTVAPDYLKSSPNEEATKPNPPHIGKQPLTDAHVKAVEAEMVKNPPQRFDLTRTLNVFNAYVEFIELRLTGLQITRHTVKLPQDLILALRDEATSKRLRTSFNLLDGKSKVGQDADAVEVRVRKLRDRFVRPIGDIGAITLRSKRKEVDSLIEAIRADIEKFRKSVVERLTKEIASSRNKLVEGLTPALKKKPPQDLIDQVTGKVTVEHVTLYLTKRLEEVFPTAESVVGDMKLECVRKGVTYETLASGDFQKKVRDAFPYEDWDKPFSEFTAAKAEQLPLLNQ</sequence>
<dbReference type="Proteomes" id="UP000192505">
    <property type="component" value="Unassembled WGS sequence"/>
</dbReference>
<proteinExistence type="predicted"/>
<comment type="caution">
    <text evidence="1">The sequence shown here is derived from an EMBL/GenBank/DDBJ whole genome shotgun (WGS) entry which is preliminary data.</text>
</comment>
<name>A0A1W9KPI2_9BURK</name>
<dbReference type="EMBL" id="MTEI01000024">
    <property type="protein sequence ID" value="OQW86053.1"/>
    <property type="molecule type" value="Genomic_DNA"/>
</dbReference>
<organism evidence="1 2">
    <name type="scientific">Rhodoferax ferrireducens</name>
    <dbReference type="NCBI Taxonomy" id="192843"/>
    <lineage>
        <taxon>Bacteria</taxon>
        <taxon>Pseudomonadati</taxon>
        <taxon>Pseudomonadota</taxon>
        <taxon>Betaproteobacteria</taxon>
        <taxon>Burkholderiales</taxon>
        <taxon>Comamonadaceae</taxon>
        <taxon>Rhodoferax</taxon>
    </lineage>
</organism>